<dbReference type="PANTHER" id="PTHR33087:SF46">
    <property type="entry name" value="OS07G0539200 PROTEIN"/>
    <property type="match status" value="1"/>
</dbReference>
<dbReference type="EMBL" id="JAUUTY010000001">
    <property type="protein sequence ID" value="KAK1695153.1"/>
    <property type="molecule type" value="Genomic_DNA"/>
</dbReference>
<reference evidence="2" key="1">
    <citation type="submission" date="2023-07" db="EMBL/GenBank/DDBJ databases">
        <title>A chromosome-level genome assembly of Lolium multiflorum.</title>
        <authorList>
            <person name="Chen Y."/>
            <person name="Copetti D."/>
            <person name="Kolliker R."/>
            <person name="Studer B."/>
        </authorList>
    </citation>
    <scope>NUCLEOTIDE SEQUENCE</scope>
    <source>
        <strain evidence="2">02402/16</strain>
        <tissue evidence="2">Leaf</tissue>
    </source>
</reference>
<protein>
    <submittedName>
        <fullName evidence="2">Uncharacterized protein</fullName>
    </submittedName>
</protein>
<dbReference type="Proteomes" id="UP001231189">
    <property type="component" value="Unassembled WGS sequence"/>
</dbReference>
<feature type="compositionally biased region" description="Polar residues" evidence="1">
    <location>
        <begin position="443"/>
        <end position="460"/>
    </location>
</feature>
<evidence type="ECO:0000313" key="2">
    <source>
        <dbReference type="EMBL" id="KAK1695153.1"/>
    </source>
</evidence>
<dbReference type="PANTHER" id="PTHR33087">
    <property type="entry name" value="OS07G0539200 PROTEIN"/>
    <property type="match status" value="1"/>
</dbReference>
<feature type="compositionally biased region" description="Low complexity" evidence="1">
    <location>
        <begin position="318"/>
        <end position="339"/>
    </location>
</feature>
<evidence type="ECO:0000256" key="1">
    <source>
        <dbReference type="SAM" id="MobiDB-lite"/>
    </source>
</evidence>
<evidence type="ECO:0000313" key="3">
    <source>
        <dbReference type="Proteomes" id="UP001231189"/>
    </source>
</evidence>
<feature type="region of interest" description="Disordered" evidence="1">
    <location>
        <begin position="317"/>
        <end position="345"/>
    </location>
</feature>
<organism evidence="2 3">
    <name type="scientific">Lolium multiflorum</name>
    <name type="common">Italian ryegrass</name>
    <name type="synonym">Lolium perenne subsp. multiflorum</name>
    <dbReference type="NCBI Taxonomy" id="4521"/>
    <lineage>
        <taxon>Eukaryota</taxon>
        <taxon>Viridiplantae</taxon>
        <taxon>Streptophyta</taxon>
        <taxon>Embryophyta</taxon>
        <taxon>Tracheophyta</taxon>
        <taxon>Spermatophyta</taxon>
        <taxon>Magnoliopsida</taxon>
        <taxon>Liliopsida</taxon>
        <taxon>Poales</taxon>
        <taxon>Poaceae</taxon>
        <taxon>BOP clade</taxon>
        <taxon>Pooideae</taxon>
        <taxon>Poodae</taxon>
        <taxon>Poeae</taxon>
        <taxon>Poeae Chloroplast Group 2 (Poeae type)</taxon>
        <taxon>Loliodinae</taxon>
        <taxon>Loliinae</taxon>
        <taxon>Lolium</taxon>
    </lineage>
</organism>
<proteinExistence type="predicted"/>
<feature type="compositionally biased region" description="Gly residues" evidence="1">
    <location>
        <begin position="270"/>
        <end position="280"/>
    </location>
</feature>
<keyword evidence="3" id="KW-1185">Reference proteome</keyword>
<feature type="region of interest" description="Disordered" evidence="1">
    <location>
        <begin position="370"/>
        <end position="496"/>
    </location>
</feature>
<gene>
    <name evidence="2" type="ORF">QYE76_011850</name>
</gene>
<dbReference type="AlphaFoldDB" id="A0AAD8TZN5"/>
<feature type="region of interest" description="Disordered" evidence="1">
    <location>
        <begin position="270"/>
        <end position="292"/>
    </location>
</feature>
<comment type="caution">
    <text evidence="2">The sequence shown here is derived from an EMBL/GenBank/DDBJ whole genome shotgun (WGS) entry which is preliminary data.</text>
</comment>
<sequence>MAQFPPLTSGDPVYRPARGRGLISRTPGMAALEADFHNRTLLATVQGARPPVSPNDLVRAMEHICGVRPHTVRVEVTFPQDFFISFASVEDCTRVLDLSGRFRCKGTNIGFRRWHRSAQATGSKLEFFCKLSVEGLPHYAWEWGAVSQLVNNLGGQLVEILPSKDRWCMEFTAWLRNPSAVPKEYDFEVPEPEGFADPPALLDDPASPPLPQAPLFKRTLIHPLIIHGIEVIDRSPLLLDTPLEGSNNKDEALTQRRVYSCWGGRVDGTGRGPARGGGHAFTGSAKEGISGGWGRTRHRGLFAPAGGIPFSAQAAIVPPSRSTRLTASPRSRPTTPSTRGDLSADTTVIGSEAQVSKLVSPLLQPRLSLLRSSPHSSSTAIGSAACAPTPPTPSPDTRPRNLQLTASPTGCGISPPPAGRHSIEMDPSAATDDPFPGSEPLEMQSTVQGTEVNGSLSSALASPFEKRMEQAASPAASLDGPTRSRHVSQEQQGKDAGRLIGPLTASEFVSDELAMSPPSSILGPRPVASAPARKKKTLPANFIPRRSERLQKKDNGVNKGPYHRARTVLIRRLGFAGDDEEPSQDALDQYLQLFSKPLTPQHLRAIAALFAPDEADFDEPAYVDFQAFSLPEEVEPCA</sequence>
<dbReference type="InterPro" id="IPR053253">
    <property type="entry name" value="Sex_diff_modulator"/>
</dbReference>
<name>A0AAD8TZN5_LOLMU</name>
<accession>A0AAD8TZN5</accession>